<gene>
    <name evidence="2" type="ORF">Ctob_006145</name>
</gene>
<protein>
    <submittedName>
        <fullName evidence="2">Uncharacterized protein</fullName>
    </submittedName>
</protein>
<dbReference type="EMBL" id="JWZX01002253">
    <property type="protein sequence ID" value="KOO30278.1"/>
    <property type="molecule type" value="Genomic_DNA"/>
</dbReference>
<organism evidence="2 3">
    <name type="scientific">Chrysochromulina tobinii</name>
    <dbReference type="NCBI Taxonomy" id="1460289"/>
    <lineage>
        <taxon>Eukaryota</taxon>
        <taxon>Haptista</taxon>
        <taxon>Haptophyta</taxon>
        <taxon>Prymnesiophyceae</taxon>
        <taxon>Prymnesiales</taxon>
        <taxon>Chrysochromulinaceae</taxon>
        <taxon>Chrysochromulina</taxon>
    </lineage>
</organism>
<accession>A0A0M0JVW9</accession>
<feature type="region of interest" description="Disordered" evidence="1">
    <location>
        <begin position="439"/>
        <end position="459"/>
    </location>
</feature>
<evidence type="ECO:0000313" key="2">
    <source>
        <dbReference type="EMBL" id="KOO30278.1"/>
    </source>
</evidence>
<feature type="non-terminal residue" evidence="2">
    <location>
        <position position="459"/>
    </location>
</feature>
<dbReference type="Proteomes" id="UP000037460">
    <property type="component" value="Unassembled WGS sequence"/>
</dbReference>
<reference evidence="3" key="1">
    <citation type="journal article" date="2015" name="PLoS Genet.">
        <title>Genome Sequence and Transcriptome Analyses of Chrysochromulina tobin: Metabolic Tools for Enhanced Algal Fitness in the Prominent Order Prymnesiales (Haptophyceae).</title>
        <authorList>
            <person name="Hovde B.T."/>
            <person name="Deodato C.R."/>
            <person name="Hunsperger H.M."/>
            <person name="Ryken S.A."/>
            <person name="Yost W."/>
            <person name="Jha R.K."/>
            <person name="Patterson J."/>
            <person name="Monnat R.J. Jr."/>
            <person name="Barlow S.B."/>
            <person name="Starkenburg S.R."/>
            <person name="Cattolico R.A."/>
        </authorList>
    </citation>
    <scope>NUCLEOTIDE SEQUENCE</scope>
    <source>
        <strain evidence="3">CCMP291</strain>
    </source>
</reference>
<comment type="caution">
    <text evidence="2">The sequence shown here is derived from an EMBL/GenBank/DDBJ whole genome shotgun (WGS) entry which is preliminary data.</text>
</comment>
<keyword evidence="3" id="KW-1185">Reference proteome</keyword>
<dbReference type="PROSITE" id="PS50096">
    <property type="entry name" value="IQ"/>
    <property type="match status" value="1"/>
</dbReference>
<proteinExistence type="predicted"/>
<evidence type="ECO:0000313" key="3">
    <source>
        <dbReference type="Proteomes" id="UP000037460"/>
    </source>
</evidence>
<feature type="region of interest" description="Disordered" evidence="1">
    <location>
        <begin position="294"/>
        <end position="325"/>
    </location>
</feature>
<evidence type="ECO:0000256" key="1">
    <source>
        <dbReference type="SAM" id="MobiDB-lite"/>
    </source>
</evidence>
<feature type="region of interest" description="Disordered" evidence="1">
    <location>
        <begin position="204"/>
        <end position="227"/>
    </location>
</feature>
<dbReference type="AlphaFoldDB" id="A0A0M0JVW9"/>
<name>A0A0M0JVW9_9EUKA</name>
<sequence>MHGDLGPNFGLNYKVGKEFHEWFKMGTRHDLKRQWPAAQTCTTKDYARFYQQSEMLRERHAGNLFEAQGGKLSAALGAHALELEVANAPGEGGSGHYMYRFRMRTELILIIAKLVRVQAPNVSAADLADGGVAYAKTFVYAKWGDADGTKLMPGALGYTVWLVQPDGTRQRAPLWPRVLGPGCRRRHRAGLGLDVDGLLPKGERGRFGFPTPCTPPMSTQERKEQTNKAATQVQALVRGRADRKSAEEEKAAKLRAEAAALQQQQLMEAERKQREKKEELERRRVEQLAMEEARRKAEETHKERMAALRTKKAQDRAAEDERDAKQTAMVEAELEAKLAADLEELGKRQQAAQQALAETETAEAAVASALATVRLSQAEIDVLDEKALSLLQINALSAAYQSQCTACYGNLDTAHEDAKILLVNQYLTKTRLEEELKDSEAKLAKQTATTKAKQTEFDA</sequence>